<sequence>MSLSTTSHIKSQLTANLATKAPIYFECLQKFITGRISRTEFDDTLKPILDAPYLIQLHNALIISLFDARSHKRPATPPPDIPKPPPRKRRRTFPYQGPDVPDDQLTSKSSRLKRWALSLGKVERERIRVLPSIPLPTEPRKDLTQEIQRERALYLPKEREDPPGTRLGVSLASMSHAPTIQHIIERVNLVCAQHNLQTPQRNVSTLIHLACEVKLKQLLTHALTLTTQSLAISSINTARSSSSSHHQPKILTTAAFETLFTVSP</sequence>
<evidence type="ECO:0000256" key="4">
    <source>
        <dbReference type="ARBA" id="ARBA00023242"/>
    </source>
</evidence>
<accession>A0A9P5UG81</accession>
<evidence type="ECO:0000256" key="5">
    <source>
        <dbReference type="SAM" id="MobiDB-lite"/>
    </source>
</evidence>
<feature type="region of interest" description="Disordered" evidence="5">
    <location>
        <begin position="71"/>
        <end position="107"/>
    </location>
</feature>
<organism evidence="6 7">
    <name type="scientific">Rhodocollybia butyracea</name>
    <dbReference type="NCBI Taxonomy" id="206335"/>
    <lineage>
        <taxon>Eukaryota</taxon>
        <taxon>Fungi</taxon>
        <taxon>Dikarya</taxon>
        <taxon>Basidiomycota</taxon>
        <taxon>Agaricomycotina</taxon>
        <taxon>Agaricomycetes</taxon>
        <taxon>Agaricomycetidae</taxon>
        <taxon>Agaricales</taxon>
        <taxon>Marasmiineae</taxon>
        <taxon>Omphalotaceae</taxon>
        <taxon>Rhodocollybia</taxon>
    </lineage>
</organism>
<dbReference type="GO" id="GO:0000124">
    <property type="term" value="C:SAGA complex"/>
    <property type="evidence" value="ECO:0007669"/>
    <property type="project" value="TreeGrafter"/>
</dbReference>
<comment type="caution">
    <text evidence="6">The sequence shown here is derived from an EMBL/GenBank/DDBJ whole genome shotgun (WGS) entry which is preliminary data.</text>
</comment>
<name>A0A9P5UG81_9AGAR</name>
<evidence type="ECO:0000313" key="7">
    <source>
        <dbReference type="Proteomes" id="UP000772434"/>
    </source>
</evidence>
<keyword evidence="7" id="KW-1185">Reference proteome</keyword>
<evidence type="ECO:0000256" key="3">
    <source>
        <dbReference type="ARBA" id="ARBA00023163"/>
    </source>
</evidence>
<evidence type="ECO:0000256" key="2">
    <source>
        <dbReference type="ARBA" id="ARBA00023015"/>
    </source>
</evidence>
<dbReference type="PANTHER" id="PTHR21277">
    <property type="entry name" value="TRANSCRIPTIONAL ADAPTER 1"/>
    <property type="match status" value="1"/>
</dbReference>
<gene>
    <name evidence="6" type="ORF">BDP27DRAFT_1310727</name>
</gene>
<dbReference type="GO" id="GO:0006357">
    <property type="term" value="P:regulation of transcription by RNA polymerase II"/>
    <property type="evidence" value="ECO:0007669"/>
    <property type="project" value="TreeGrafter"/>
</dbReference>
<dbReference type="PANTHER" id="PTHR21277:SF5">
    <property type="entry name" value="TRANSCRIPTIONAL ADAPTER 1"/>
    <property type="match status" value="1"/>
</dbReference>
<comment type="subcellular location">
    <subcellularLocation>
        <location evidence="1">Nucleus</location>
    </subcellularLocation>
</comment>
<dbReference type="Proteomes" id="UP000772434">
    <property type="component" value="Unassembled WGS sequence"/>
</dbReference>
<reference evidence="6" key="1">
    <citation type="submission" date="2020-11" db="EMBL/GenBank/DDBJ databases">
        <authorList>
            <consortium name="DOE Joint Genome Institute"/>
            <person name="Ahrendt S."/>
            <person name="Riley R."/>
            <person name="Andreopoulos W."/>
            <person name="Labutti K."/>
            <person name="Pangilinan J."/>
            <person name="Ruiz-Duenas F.J."/>
            <person name="Barrasa J.M."/>
            <person name="Sanchez-Garcia M."/>
            <person name="Camarero S."/>
            <person name="Miyauchi S."/>
            <person name="Serrano A."/>
            <person name="Linde D."/>
            <person name="Babiker R."/>
            <person name="Drula E."/>
            <person name="Ayuso-Fernandez I."/>
            <person name="Pacheco R."/>
            <person name="Padilla G."/>
            <person name="Ferreira P."/>
            <person name="Barriuso J."/>
            <person name="Kellner H."/>
            <person name="Castanera R."/>
            <person name="Alfaro M."/>
            <person name="Ramirez L."/>
            <person name="Pisabarro A.G."/>
            <person name="Kuo A."/>
            <person name="Tritt A."/>
            <person name="Lipzen A."/>
            <person name="He G."/>
            <person name="Yan M."/>
            <person name="Ng V."/>
            <person name="Cullen D."/>
            <person name="Martin F."/>
            <person name="Rosso M.-N."/>
            <person name="Henrissat B."/>
            <person name="Hibbett D."/>
            <person name="Martinez A.T."/>
            <person name="Grigoriev I.V."/>
        </authorList>
    </citation>
    <scope>NUCLEOTIDE SEQUENCE</scope>
    <source>
        <strain evidence="6">AH 40177</strain>
    </source>
</reference>
<evidence type="ECO:0000313" key="6">
    <source>
        <dbReference type="EMBL" id="KAF9078079.1"/>
    </source>
</evidence>
<dbReference type="GO" id="GO:0005634">
    <property type="term" value="C:nucleus"/>
    <property type="evidence" value="ECO:0007669"/>
    <property type="project" value="UniProtKB-SubCell"/>
</dbReference>
<dbReference type="Pfam" id="PF12767">
    <property type="entry name" value="SAGA-Tad1"/>
    <property type="match status" value="1"/>
</dbReference>
<dbReference type="EMBL" id="JADNRY010000002">
    <property type="protein sequence ID" value="KAF9078079.1"/>
    <property type="molecule type" value="Genomic_DNA"/>
</dbReference>
<keyword evidence="4" id="KW-0539">Nucleus</keyword>
<feature type="non-terminal residue" evidence="6">
    <location>
        <position position="1"/>
    </location>
</feature>
<dbReference type="InterPro" id="IPR024738">
    <property type="entry name" value="Hfi1/Tada1"/>
</dbReference>
<dbReference type="OrthoDB" id="10264870at2759"/>
<protein>
    <submittedName>
        <fullName evidence="6">Transcriptional coactivator Hfi1/Transcriptional adapter 1</fullName>
    </submittedName>
</protein>
<dbReference type="GO" id="GO:0003713">
    <property type="term" value="F:transcription coactivator activity"/>
    <property type="evidence" value="ECO:0007669"/>
    <property type="project" value="TreeGrafter"/>
</dbReference>
<feature type="compositionally biased region" description="Pro residues" evidence="5">
    <location>
        <begin position="75"/>
        <end position="84"/>
    </location>
</feature>
<proteinExistence type="predicted"/>
<dbReference type="AlphaFoldDB" id="A0A9P5UG81"/>
<keyword evidence="2" id="KW-0805">Transcription regulation</keyword>
<evidence type="ECO:0000256" key="1">
    <source>
        <dbReference type="ARBA" id="ARBA00004123"/>
    </source>
</evidence>
<keyword evidence="3" id="KW-0804">Transcription</keyword>